<keyword evidence="1" id="KW-0472">Membrane</keyword>
<feature type="transmembrane region" description="Helical" evidence="1">
    <location>
        <begin position="127"/>
        <end position="153"/>
    </location>
</feature>
<feature type="transmembrane region" description="Helical" evidence="1">
    <location>
        <begin position="40"/>
        <end position="59"/>
    </location>
</feature>
<evidence type="ECO:0000313" key="3">
    <source>
        <dbReference type="Proteomes" id="UP000072867"/>
    </source>
</evidence>
<dbReference type="Proteomes" id="UP000072867">
    <property type="component" value="Unassembled WGS sequence"/>
</dbReference>
<proteinExistence type="predicted"/>
<organism evidence="2 3">
    <name type="scientific">Sphingomonas sanguinis</name>
    <dbReference type="NCBI Taxonomy" id="33051"/>
    <lineage>
        <taxon>Bacteria</taxon>
        <taxon>Pseudomonadati</taxon>
        <taxon>Pseudomonadota</taxon>
        <taxon>Alphaproteobacteria</taxon>
        <taxon>Sphingomonadales</taxon>
        <taxon>Sphingomonadaceae</taxon>
        <taxon>Sphingomonas</taxon>
    </lineage>
</organism>
<protein>
    <recommendedName>
        <fullName evidence="4">Oligosaccharide repeat unit polymerase</fullName>
    </recommendedName>
</protein>
<feature type="transmembrane region" description="Helical" evidence="1">
    <location>
        <begin position="160"/>
        <end position="179"/>
    </location>
</feature>
<reference evidence="2 3" key="1">
    <citation type="journal article" date="2016" name="Front. Microbiol.">
        <title>Genomic Resource of Rice Seed Associated Bacteria.</title>
        <authorList>
            <person name="Midha S."/>
            <person name="Bansal K."/>
            <person name="Sharma S."/>
            <person name="Kumar N."/>
            <person name="Patil P.P."/>
            <person name="Chaudhry V."/>
            <person name="Patil P.B."/>
        </authorList>
    </citation>
    <scope>NUCLEOTIDE SEQUENCE [LARGE SCALE GENOMIC DNA]</scope>
    <source>
        <strain evidence="2 3">NS319</strain>
    </source>
</reference>
<sequence>MIRFILDPTRSGYIFAAAILLGYGLVPLWFYLTANIGQDYLQLAIIAILAAAALAMGFMGRRDPMDDAGKLPITLEAFTALVWIPFVLIALLILVTAPAIPLITALQGGSPDLIALQREEFLKSREGIAGVFVYLNAFFTGALIPYSIALMFIHKFRWRWVLTAIALLYTISFVEKAFFLKVALPLIYLFGTGAVRSRFGPKTTVAIAAVIMLFVTTVSGSGSDPGIGTSADFFSSDYAPTGPIDHIIWRSLAVPVFTAADALRVFATYFNGEWLWGATSSFFTGLFGMERIPFERLVFEAEWGQNETGTGSSNSVYLTEAFVNFGWVGVILFSLFIGRCFTWFARSRNEAFRAIWPLFAMGLYAAGLIGTLLSNGFLAMLLIGLFVHIKPRGEAQAADNQGELTWGT</sequence>
<dbReference type="RefSeq" id="WP_058733652.1">
    <property type="nucleotide sequence ID" value="NZ_LDTD01000074.1"/>
</dbReference>
<dbReference type="AlphaFoldDB" id="A0A147HWE0"/>
<evidence type="ECO:0008006" key="4">
    <source>
        <dbReference type="Google" id="ProtNLM"/>
    </source>
</evidence>
<evidence type="ECO:0000313" key="2">
    <source>
        <dbReference type="EMBL" id="KTT69252.1"/>
    </source>
</evidence>
<gene>
    <name evidence="2" type="ORF">NS319_10975</name>
</gene>
<keyword evidence="1" id="KW-1133">Transmembrane helix</keyword>
<dbReference type="InterPro" id="IPR029468">
    <property type="entry name" value="O-ag_pol_Wzy"/>
</dbReference>
<feature type="transmembrane region" description="Helical" evidence="1">
    <location>
        <begin position="364"/>
        <end position="387"/>
    </location>
</feature>
<dbReference type="EMBL" id="LDTD01000074">
    <property type="protein sequence ID" value="KTT69252.1"/>
    <property type="molecule type" value="Genomic_DNA"/>
</dbReference>
<comment type="caution">
    <text evidence="2">The sequence shown here is derived from an EMBL/GenBank/DDBJ whole genome shotgun (WGS) entry which is preliminary data.</text>
</comment>
<keyword evidence="1" id="KW-0812">Transmembrane</keyword>
<dbReference type="PATRIC" id="fig|33051.3.peg.3395"/>
<evidence type="ECO:0000256" key="1">
    <source>
        <dbReference type="SAM" id="Phobius"/>
    </source>
</evidence>
<feature type="transmembrane region" description="Helical" evidence="1">
    <location>
        <begin position="199"/>
        <end position="218"/>
    </location>
</feature>
<feature type="transmembrane region" description="Helical" evidence="1">
    <location>
        <begin position="12"/>
        <end position="34"/>
    </location>
</feature>
<name>A0A147HWE0_9SPHN</name>
<accession>A0A147HWE0</accession>
<feature type="transmembrane region" description="Helical" evidence="1">
    <location>
        <begin position="322"/>
        <end position="344"/>
    </location>
</feature>
<dbReference type="Pfam" id="PF14296">
    <property type="entry name" value="O-ag_pol_Wzy"/>
    <property type="match status" value="1"/>
</dbReference>
<feature type="transmembrane region" description="Helical" evidence="1">
    <location>
        <begin position="80"/>
        <end position="107"/>
    </location>
</feature>